<keyword evidence="2" id="KW-0805">Transcription regulation</keyword>
<dbReference type="CDD" id="cd07978">
    <property type="entry name" value="HFD_TAF13"/>
    <property type="match status" value="1"/>
</dbReference>
<keyword evidence="4" id="KW-0539">Nucleus</keyword>
<evidence type="ECO:0000256" key="4">
    <source>
        <dbReference type="ARBA" id="ARBA00023242"/>
    </source>
</evidence>
<evidence type="ECO:0000256" key="7">
    <source>
        <dbReference type="SAM" id="MobiDB-lite"/>
    </source>
</evidence>
<evidence type="ECO:0000313" key="8">
    <source>
        <dbReference type="EMBL" id="KKZ68751.1"/>
    </source>
</evidence>
<keyword evidence="3" id="KW-0804">Transcription</keyword>
<dbReference type="Pfam" id="PF02269">
    <property type="entry name" value="TFIID-18kDa"/>
    <property type="match status" value="1"/>
</dbReference>
<proteinExistence type="inferred from homology"/>
<dbReference type="VEuPathDB" id="FungiDB:EMCG_05660"/>
<feature type="compositionally biased region" description="Basic and acidic residues" evidence="7">
    <location>
        <begin position="45"/>
        <end position="69"/>
    </location>
</feature>
<accession>A0A0G2JC77</accession>
<dbReference type="GO" id="GO:0003743">
    <property type="term" value="F:translation initiation factor activity"/>
    <property type="evidence" value="ECO:0007669"/>
    <property type="project" value="UniProtKB-KW"/>
</dbReference>
<dbReference type="EMBL" id="LCZI01000059">
    <property type="protein sequence ID" value="KKZ68751.1"/>
    <property type="molecule type" value="Genomic_DNA"/>
</dbReference>
<dbReference type="GO" id="GO:0005669">
    <property type="term" value="C:transcription factor TFIID complex"/>
    <property type="evidence" value="ECO:0007669"/>
    <property type="project" value="TreeGrafter"/>
</dbReference>
<comment type="similarity">
    <text evidence="5">Belongs to the TAF13 family.</text>
</comment>
<feature type="region of interest" description="Disordered" evidence="7">
    <location>
        <begin position="38"/>
        <end position="69"/>
    </location>
</feature>
<evidence type="ECO:0000256" key="1">
    <source>
        <dbReference type="ARBA" id="ARBA00004123"/>
    </source>
</evidence>
<evidence type="ECO:0000256" key="6">
    <source>
        <dbReference type="ARBA" id="ARBA00040136"/>
    </source>
</evidence>
<reference evidence="9" key="1">
    <citation type="journal article" date="2015" name="PLoS Genet.">
        <title>The dynamic genome and transcriptome of the human fungal pathogen Blastomyces and close relative Emmonsia.</title>
        <authorList>
            <person name="Munoz J.F."/>
            <person name="Gauthier G.M."/>
            <person name="Desjardins C.A."/>
            <person name="Gallo J.E."/>
            <person name="Holder J."/>
            <person name="Sullivan T.D."/>
            <person name="Marty A.J."/>
            <person name="Carmen J.C."/>
            <person name="Chen Z."/>
            <person name="Ding L."/>
            <person name="Gujja S."/>
            <person name="Magrini V."/>
            <person name="Misas E."/>
            <person name="Mitreva M."/>
            <person name="Priest M."/>
            <person name="Saif S."/>
            <person name="Whiston E.A."/>
            <person name="Young S."/>
            <person name="Zeng Q."/>
            <person name="Goldman W.E."/>
            <person name="Mardis E.R."/>
            <person name="Taylor J.W."/>
            <person name="McEwen J.G."/>
            <person name="Clay O.K."/>
            <person name="Klein B.S."/>
            <person name="Cuomo C.A."/>
        </authorList>
    </citation>
    <scope>NUCLEOTIDE SEQUENCE [LARGE SCALE GENOMIC DNA]</scope>
    <source>
        <strain evidence="9">UAMH 3008</strain>
    </source>
</reference>
<dbReference type="GO" id="GO:0051123">
    <property type="term" value="P:RNA polymerase II preinitiation complex assembly"/>
    <property type="evidence" value="ECO:0007669"/>
    <property type="project" value="TreeGrafter"/>
</dbReference>
<dbReference type="PANTHER" id="PTHR11380:SF5">
    <property type="entry name" value="TRANSCRIPTION INITIATION FACTOR TFIID SUBUNIT 13"/>
    <property type="match status" value="1"/>
</dbReference>
<feature type="compositionally biased region" description="Low complexity" evidence="7">
    <location>
        <begin position="213"/>
        <end position="245"/>
    </location>
</feature>
<dbReference type="Proteomes" id="UP000034164">
    <property type="component" value="Unassembled WGS sequence"/>
</dbReference>
<dbReference type="InterPro" id="IPR003195">
    <property type="entry name" value="TFIID_TAF13"/>
</dbReference>
<sequence length="273" mass="30024">MAQPPPHRKYIKVGDFEYLVQLPTNIRDHYELEHVLEPAEANPAVEEKETPPPKKTDSTKAAKEKNTNRIDRRKLRQLNAGMAEPRVRLTRHQGQLNFGNELRHLLHAYGDPAPHASYPQEPLPETLRVLDEIVTDFIIETCHSAAQCATYSRRQKIKVDDFRFALRRDPVKLGRVQELFRIERELKEARRAFDQNDDRVGAPGKKGLEDLADSAVDGGDGSAAAATGTGAAAAAKKGKGKASSVMATGKRGADSISEGSLTKKRKSAGGSIS</sequence>
<name>A0A0G2JC77_9EURO</name>
<dbReference type="Gene3D" id="1.10.20.10">
    <property type="entry name" value="Histone, subunit A"/>
    <property type="match status" value="1"/>
</dbReference>
<organism evidence="8 9">
    <name type="scientific">[Emmonsia] crescens</name>
    <dbReference type="NCBI Taxonomy" id="73230"/>
    <lineage>
        <taxon>Eukaryota</taxon>
        <taxon>Fungi</taxon>
        <taxon>Dikarya</taxon>
        <taxon>Ascomycota</taxon>
        <taxon>Pezizomycotina</taxon>
        <taxon>Eurotiomycetes</taxon>
        <taxon>Eurotiomycetidae</taxon>
        <taxon>Onygenales</taxon>
        <taxon>Ajellomycetaceae</taxon>
        <taxon>Emergomyces</taxon>
    </lineage>
</organism>
<gene>
    <name evidence="8" type="ORF">EMCG_05660</name>
</gene>
<evidence type="ECO:0000256" key="2">
    <source>
        <dbReference type="ARBA" id="ARBA00023015"/>
    </source>
</evidence>
<evidence type="ECO:0000256" key="3">
    <source>
        <dbReference type="ARBA" id="ARBA00023163"/>
    </source>
</evidence>
<comment type="subcellular location">
    <subcellularLocation>
        <location evidence="1">Nucleus</location>
    </subcellularLocation>
</comment>
<dbReference type="SUPFAM" id="SSF47113">
    <property type="entry name" value="Histone-fold"/>
    <property type="match status" value="1"/>
</dbReference>
<dbReference type="OrthoDB" id="10266074at2759"/>
<protein>
    <recommendedName>
        <fullName evidence="6">Transcription initiation factor TFIID subunit 13</fullName>
    </recommendedName>
</protein>
<evidence type="ECO:0000256" key="5">
    <source>
        <dbReference type="ARBA" id="ARBA00038392"/>
    </source>
</evidence>
<evidence type="ECO:0000313" key="9">
    <source>
        <dbReference type="Proteomes" id="UP000034164"/>
    </source>
</evidence>
<feature type="region of interest" description="Disordered" evidence="7">
    <location>
        <begin position="195"/>
        <end position="273"/>
    </location>
</feature>
<comment type="caution">
    <text evidence="8">The sequence shown here is derived from an EMBL/GenBank/DDBJ whole genome shotgun (WGS) entry which is preliminary data.</text>
</comment>
<dbReference type="GO" id="GO:0046982">
    <property type="term" value="F:protein heterodimerization activity"/>
    <property type="evidence" value="ECO:0007669"/>
    <property type="project" value="InterPro"/>
</dbReference>
<dbReference type="AlphaFoldDB" id="A0A0G2JC77"/>
<dbReference type="InterPro" id="IPR009072">
    <property type="entry name" value="Histone-fold"/>
</dbReference>
<dbReference type="PANTHER" id="PTHR11380">
    <property type="entry name" value="TRANSCRIPTION INITIATION FACTOR TFIID/SUPT3-RELATED"/>
    <property type="match status" value="1"/>
</dbReference>